<gene>
    <name evidence="2" type="ORF">RJN63_20040</name>
</gene>
<organism evidence="2">
    <name type="scientific">Herbaspirillum huttiense subsp. nephrolepidis</name>
    <dbReference type="NCBI Taxonomy" id="3075126"/>
    <lineage>
        <taxon>Bacteria</taxon>
        <taxon>Pseudomonadati</taxon>
        <taxon>Pseudomonadota</taxon>
        <taxon>Betaproteobacteria</taxon>
        <taxon>Burkholderiales</taxon>
        <taxon>Oxalobacteraceae</taxon>
        <taxon>Herbaspirillum</taxon>
    </lineage>
</organism>
<reference evidence="2" key="1">
    <citation type="submission" date="2023-02" db="EMBL/GenBank/DDBJ databases">
        <title>Description of Herbaspirillum huttiense subsp. nephrolepsisexaltata and Herbaspirillum huttiense subsp. lycopersicon.</title>
        <authorList>
            <person name="Poudel M."/>
            <person name="Sharma A."/>
            <person name="Goss E."/>
            <person name="Tapia J.H."/>
            <person name="Harmon C.M."/>
            <person name="Jones J.B."/>
        </authorList>
    </citation>
    <scope>NUCLEOTIDE SEQUENCE</scope>
    <source>
        <strain evidence="2">NC40101</strain>
    </source>
</reference>
<accession>A0AAE4GBY2</accession>
<evidence type="ECO:0000313" key="2">
    <source>
        <dbReference type="EMBL" id="MDT0339137.1"/>
    </source>
</evidence>
<sequence length="276" mass="30403">MTTASSKTLPSSQNIPARLDHVVLNTHYQIDRAHAQLHALGFTLTPRGHHTLGSVNHLVMFEGGYLELIGQPRESEKIRQEILDSPLGLDGLVYAVDDVPACHDAWQALGLAVQPVQHFSRPVEVDGVAIDARFSTVRLIPGQFAAGRVYACHHFTPELVWRPQWMAHANGARGIASMVVVDRDPQATRISYARLGQWEDGFQLEFLDTTALALRLDMLAEHAPSRPAAFAMLRFFGADRSIVAAGARSLGLPLQQDAQRLLVALPDFDAVFEFTD</sequence>
<dbReference type="Pfam" id="PF13468">
    <property type="entry name" value="Glyoxalase_3"/>
    <property type="match status" value="1"/>
</dbReference>
<dbReference type="RefSeq" id="WP_310835699.1">
    <property type="nucleotide sequence ID" value="NZ_JAVLSM010000001.1"/>
</dbReference>
<dbReference type="SUPFAM" id="SSF54593">
    <property type="entry name" value="Glyoxalase/Bleomycin resistance protein/Dihydroxybiphenyl dioxygenase"/>
    <property type="match status" value="1"/>
</dbReference>
<protein>
    <submittedName>
        <fullName evidence="2">VOC family protein</fullName>
    </submittedName>
</protein>
<dbReference type="InterPro" id="IPR025870">
    <property type="entry name" value="Glyoxalase-like_dom"/>
</dbReference>
<evidence type="ECO:0000259" key="1">
    <source>
        <dbReference type="Pfam" id="PF13468"/>
    </source>
</evidence>
<dbReference type="PANTHER" id="PTHR40265">
    <property type="entry name" value="BLL2707 PROTEIN"/>
    <property type="match status" value="1"/>
</dbReference>
<dbReference type="PANTHER" id="PTHR40265:SF1">
    <property type="entry name" value="GLYOXALASE-LIKE DOMAIN-CONTAINING PROTEIN"/>
    <property type="match status" value="1"/>
</dbReference>
<dbReference type="AlphaFoldDB" id="A0AAE4GBY2"/>
<comment type="caution">
    <text evidence="2">The sequence shown here is derived from an EMBL/GenBank/DDBJ whole genome shotgun (WGS) entry which is preliminary data.</text>
</comment>
<dbReference type="EMBL" id="JAVRAA010000011">
    <property type="protein sequence ID" value="MDT0339137.1"/>
    <property type="molecule type" value="Genomic_DNA"/>
</dbReference>
<feature type="domain" description="Glyoxalase-like" evidence="1">
    <location>
        <begin position="19"/>
        <end position="195"/>
    </location>
</feature>
<dbReference type="Gene3D" id="3.10.180.10">
    <property type="entry name" value="2,3-Dihydroxybiphenyl 1,2-Dioxygenase, domain 1"/>
    <property type="match status" value="1"/>
</dbReference>
<name>A0AAE4GBY2_9BURK</name>
<dbReference type="InterPro" id="IPR029068">
    <property type="entry name" value="Glyas_Bleomycin-R_OHBP_Dase"/>
</dbReference>
<proteinExistence type="predicted"/>